<dbReference type="Pfam" id="PF00528">
    <property type="entry name" value="BPD_transp_1"/>
    <property type="match status" value="1"/>
</dbReference>
<accession>A0ABS5L773</accession>
<keyword evidence="5 6" id="KW-0472">Membrane</keyword>
<dbReference type="InterPro" id="IPR000515">
    <property type="entry name" value="MetI-like"/>
</dbReference>
<keyword evidence="9" id="KW-1185">Reference proteome</keyword>
<proteinExistence type="inferred from homology"/>
<evidence type="ECO:0000256" key="6">
    <source>
        <dbReference type="RuleBase" id="RU363032"/>
    </source>
</evidence>
<dbReference type="PANTHER" id="PTHR30177">
    <property type="entry name" value="GLYCINE BETAINE/L-PROLINE TRANSPORT SYSTEM PERMEASE PROTEIN PROW"/>
    <property type="match status" value="1"/>
</dbReference>
<feature type="transmembrane region" description="Helical" evidence="6">
    <location>
        <begin position="182"/>
        <end position="203"/>
    </location>
</feature>
<gene>
    <name evidence="8" type="ORF">KGQ19_45790</name>
</gene>
<comment type="subcellular location">
    <subcellularLocation>
        <location evidence="6">Cell membrane</location>
        <topology evidence="6">Multi-pass membrane protein</topology>
    </subcellularLocation>
    <subcellularLocation>
        <location evidence="1">Membrane</location>
        <topology evidence="1">Multi-pass membrane protein</topology>
    </subcellularLocation>
</comment>
<evidence type="ECO:0000256" key="3">
    <source>
        <dbReference type="ARBA" id="ARBA00022692"/>
    </source>
</evidence>
<evidence type="ECO:0000313" key="9">
    <source>
        <dbReference type="Proteomes" id="UP000730482"/>
    </source>
</evidence>
<evidence type="ECO:0000256" key="1">
    <source>
        <dbReference type="ARBA" id="ARBA00004141"/>
    </source>
</evidence>
<evidence type="ECO:0000256" key="4">
    <source>
        <dbReference type="ARBA" id="ARBA00022989"/>
    </source>
</evidence>
<comment type="caution">
    <text evidence="8">The sequence shown here is derived from an EMBL/GenBank/DDBJ whole genome shotgun (WGS) entry which is preliminary data.</text>
</comment>
<dbReference type="InterPro" id="IPR051204">
    <property type="entry name" value="ABC_transp_perm/SBD"/>
</dbReference>
<reference evidence="8 9" key="1">
    <citation type="submission" date="2020-02" db="EMBL/GenBank/DDBJ databases">
        <title>Acidophilic actinobacteria isolated from forest soil.</title>
        <authorList>
            <person name="Golinska P."/>
        </authorList>
    </citation>
    <scope>NUCLEOTIDE SEQUENCE [LARGE SCALE GENOMIC DNA]</scope>
    <source>
        <strain evidence="8 9">NL8</strain>
    </source>
</reference>
<dbReference type="PROSITE" id="PS50928">
    <property type="entry name" value="ABC_TM1"/>
    <property type="match status" value="1"/>
</dbReference>
<dbReference type="EMBL" id="JAAFYZ010000332">
    <property type="protein sequence ID" value="MBS2554191.1"/>
    <property type="molecule type" value="Genomic_DNA"/>
</dbReference>
<feature type="transmembrane region" description="Helical" evidence="6">
    <location>
        <begin position="52"/>
        <end position="75"/>
    </location>
</feature>
<dbReference type="Gene3D" id="1.10.3720.10">
    <property type="entry name" value="MetI-like"/>
    <property type="match status" value="1"/>
</dbReference>
<protein>
    <submittedName>
        <fullName evidence="8">ABC transporter permease</fullName>
    </submittedName>
</protein>
<dbReference type="InterPro" id="IPR035906">
    <property type="entry name" value="MetI-like_sf"/>
</dbReference>
<evidence type="ECO:0000259" key="7">
    <source>
        <dbReference type="PROSITE" id="PS50928"/>
    </source>
</evidence>
<keyword evidence="3 6" id="KW-0812">Transmembrane</keyword>
<evidence type="ECO:0000256" key="5">
    <source>
        <dbReference type="ARBA" id="ARBA00023136"/>
    </source>
</evidence>
<name>A0ABS5L773_9ACTN</name>
<evidence type="ECO:0000313" key="8">
    <source>
        <dbReference type="EMBL" id="MBS2554191.1"/>
    </source>
</evidence>
<dbReference type="SUPFAM" id="SSF161098">
    <property type="entry name" value="MetI-like"/>
    <property type="match status" value="1"/>
</dbReference>
<feature type="domain" description="ABC transmembrane type-1" evidence="7">
    <location>
        <begin position="21"/>
        <end position="200"/>
    </location>
</feature>
<keyword evidence="4 6" id="KW-1133">Transmembrane helix</keyword>
<dbReference type="RefSeq" id="WP_212021420.1">
    <property type="nucleotide sequence ID" value="NZ_JAAFYZ010000332.1"/>
</dbReference>
<feature type="transmembrane region" description="Helical" evidence="6">
    <location>
        <begin position="20"/>
        <end position="45"/>
    </location>
</feature>
<sequence length="216" mass="22530">MRSAGLFPHIPSYLGTYGSLIQQQLTMALLSVLFGLIAALPIALLCVRYPKIYPAMVGLLTVIYSLPSIALFVLLVPSTGLTQTTVIIPLSVYSLAALVPNIVEGIRGIPEDVRLAAVAMGYTGARRLVAVDLPLAVPPIMAGLRVATVGNVSMVSVGTVIGVGAFGALFTAAAQLSRSDLAVTGIVVIVALALACDLLLVVAQRLLTPWNKRRSA</sequence>
<evidence type="ECO:0000256" key="2">
    <source>
        <dbReference type="ARBA" id="ARBA00022448"/>
    </source>
</evidence>
<dbReference type="PANTHER" id="PTHR30177:SF4">
    <property type="entry name" value="OSMOPROTECTANT IMPORT PERMEASE PROTEIN OSMW"/>
    <property type="match status" value="1"/>
</dbReference>
<keyword evidence="2 6" id="KW-0813">Transport</keyword>
<feature type="transmembrane region" description="Helical" evidence="6">
    <location>
        <begin position="154"/>
        <end position="176"/>
    </location>
</feature>
<comment type="similarity">
    <text evidence="6">Belongs to the binding-protein-dependent transport system permease family.</text>
</comment>
<dbReference type="Proteomes" id="UP000730482">
    <property type="component" value="Unassembled WGS sequence"/>
</dbReference>
<feature type="transmembrane region" description="Helical" evidence="6">
    <location>
        <begin position="81"/>
        <end position="99"/>
    </location>
</feature>
<organism evidence="8 9">
    <name type="scientific">Catenulispora pinistramenti</name>
    <dbReference type="NCBI Taxonomy" id="2705254"/>
    <lineage>
        <taxon>Bacteria</taxon>
        <taxon>Bacillati</taxon>
        <taxon>Actinomycetota</taxon>
        <taxon>Actinomycetes</taxon>
        <taxon>Catenulisporales</taxon>
        <taxon>Catenulisporaceae</taxon>
        <taxon>Catenulispora</taxon>
    </lineage>
</organism>
<dbReference type="CDD" id="cd06261">
    <property type="entry name" value="TM_PBP2"/>
    <property type="match status" value="1"/>
</dbReference>